<keyword evidence="1" id="KW-0472">Membrane</keyword>
<feature type="transmembrane region" description="Helical" evidence="1">
    <location>
        <begin position="876"/>
        <end position="899"/>
    </location>
</feature>
<accession>A0A3B0XQF4</accession>
<keyword evidence="1" id="KW-0812">Transmembrane</keyword>
<sequence>MAYLTPMNRADVKPGSSDVLKERMLKFRKLKKENFRLYFQVKGNENYKVPSTGKGSLQIRDYLENNNYPVNESDSDYWVPIAIGASKKKNPNLKSAKIKLSPVFPVAFSEPEGKKLMHCREGYIYIFMNGYLWRELYVAGVKWEVNYVPQYEVELNTYTNVERTTLPINSWKIYDVNLALHQGKNIRKHMNEMGALVGAVVIPYKVGNHKPLIQICFSETQWSWDYICRMGGMDEVHDPRYIKELHYGKTYLNTRDMNLINSRLQKIDLDSYDGTDKSESELRKSYLMPIGQAYDENHMFESTILEPNSKANKYRQDNFPSGRKFLSYIYPFQYKEDIGEVKTTSVSVVIDAKKRRSDLADDYIESTVPVVALLDPLGVAENLRFRFAKTYEKWQKNIKTKGYEVSVARYVEQIYEQEYRQDLDKDLNNPNYTNNARIPYYQAGDIRTNYDHANEQSELKFQKEVQVILKYLGQEKLLKGKNLKPNSVAAALLDFETFDAYTNRDKEEKAIDAGQKWLGFLDGISYCKAGDKFFKDELKDKNSISNTLFTNSIITKWIKGKIKEDLAKYGHVKFLANEDKYAKLSADNGSITEKALYDEYIKDADTFGARKSGKVLAYLGRQLRLFMKAIAGAGVSPSRIFPWDDFDNLLRKYYGLGATLKQLSMEEWLKLLHSHELDIKNIHGHSSRNIFKIAKRYGPPHDVLIKKIKGKNVKVNIIELKWLKKAANSWAESKYIKALNLYPVVSSLQVFDLYLKYELLLKQNVKDQYFYGKIAEIAFSTLQYGLLAGETYASMRQTKASANVRKIAAKGGKYRKTHNAALKSSIGEAKKFGKLAIKLAKLGGPISVLVDVSSAYASVSRAIQLSDDGHSDLATLYTTSAMVSGGAVLGGVLLAAPYLISAAAGIGMIPVLGWAIVILSVFIGAVILVLIGNATLTPTQLWLKHCYWGKEPYA</sequence>
<feature type="transmembrane region" description="Helical" evidence="1">
    <location>
        <begin position="911"/>
        <end position="932"/>
    </location>
</feature>
<gene>
    <name evidence="2" type="ORF">MNBD_GAMMA12-2386</name>
</gene>
<protein>
    <submittedName>
        <fullName evidence="2">Uncharacterized protein</fullName>
    </submittedName>
</protein>
<feature type="non-terminal residue" evidence="2">
    <location>
        <position position="954"/>
    </location>
</feature>
<evidence type="ECO:0000256" key="1">
    <source>
        <dbReference type="SAM" id="Phobius"/>
    </source>
</evidence>
<keyword evidence="1" id="KW-1133">Transmembrane helix</keyword>
<dbReference type="CDD" id="cd20705">
    <property type="entry name" value="MIX_I"/>
    <property type="match status" value="1"/>
</dbReference>
<reference evidence="2" key="1">
    <citation type="submission" date="2018-06" db="EMBL/GenBank/DDBJ databases">
        <authorList>
            <person name="Zhirakovskaya E."/>
        </authorList>
    </citation>
    <scope>NUCLEOTIDE SEQUENCE</scope>
</reference>
<dbReference type="EMBL" id="UOFL01000001">
    <property type="protein sequence ID" value="VAW70715.1"/>
    <property type="molecule type" value="Genomic_DNA"/>
</dbReference>
<name>A0A3B0XQF4_9ZZZZ</name>
<proteinExistence type="predicted"/>
<dbReference type="AlphaFoldDB" id="A0A3B0XQF4"/>
<evidence type="ECO:0000313" key="2">
    <source>
        <dbReference type="EMBL" id="VAW70715.1"/>
    </source>
</evidence>
<organism evidence="2">
    <name type="scientific">hydrothermal vent metagenome</name>
    <dbReference type="NCBI Taxonomy" id="652676"/>
    <lineage>
        <taxon>unclassified sequences</taxon>
        <taxon>metagenomes</taxon>
        <taxon>ecological metagenomes</taxon>
    </lineage>
</organism>